<evidence type="ECO:0000313" key="14">
    <source>
        <dbReference type="EMBL" id="GMM58173.1"/>
    </source>
</evidence>
<sequence length="177" mass="19864">MSRKSAVRSALLAVTWIPVMLTATEFVHISQIKGSSMRPTLNPNDGSTDWVLLNLWNPMERLRNDIVLLRSPKDPDVVYCKRVKGLSNDALYLDQQSRNRGDKTKLKLVPNGHLWVEGDNAHSVDSREFGPVSKGLVIGKVVCVIWPPQRWGTDLNRWVGRDILANEGPNKSMSNGH</sequence>
<dbReference type="PANTHER" id="PTHR46041">
    <property type="entry name" value="MITOCHONDRIAL INNER MEMBRANE PROTEASE SUBUNIT 2"/>
    <property type="match status" value="1"/>
</dbReference>
<evidence type="ECO:0000313" key="15">
    <source>
        <dbReference type="Proteomes" id="UP001377567"/>
    </source>
</evidence>
<keyword evidence="9" id="KW-0496">Mitochondrion</keyword>
<feature type="domain" description="Peptidase S26" evidence="13">
    <location>
        <begin position="11"/>
        <end position="90"/>
    </location>
</feature>
<evidence type="ECO:0000256" key="9">
    <source>
        <dbReference type="ARBA" id="ARBA00023128"/>
    </source>
</evidence>
<gene>
    <name evidence="14" type="ORF">DAKH74_047890</name>
</gene>
<dbReference type="GO" id="GO:0006465">
    <property type="term" value="P:signal peptide processing"/>
    <property type="evidence" value="ECO:0007669"/>
    <property type="project" value="InterPro"/>
</dbReference>
<dbReference type="PRINTS" id="PR00727">
    <property type="entry name" value="LEADERPTASE"/>
</dbReference>
<evidence type="ECO:0000256" key="6">
    <source>
        <dbReference type="ARBA" id="ARBA00022792"/>
    </source>
</evidence>
<dbReference type="GO" id="GO:0004252">
    <property type="term" value="F:serine-type endopeptidase activity"/>
    <property type="evidence" value="ECO:0007669"/>
    <property type="project" value="InterPro"/>
</dbReference>
<keyword evidence="6" id="KW-0999">Mitochondrion inner membrane</keyword>
<comment type="similarity">
    <text evidence="2">Belongs to the peptidase S26 family. IMP2 subfamily.</text>
</comment>
<dbReference type="Gene3D" id="2.10.109.10">
    <property type="entry name" value="Umud Fragment, subunit A"/>
    <property type="match status" value="1"/>
</dbReference>
<evidence type="ECO:0000256" key="7">
    <source>
        <dbReference type="ARBA" id="ARBA00022801"/>
    </source>
</evidence>
<dbReference type="InterPro" id="IPR019533">
    <property type="entry name" value="Peptidase_S26"/>
</dbReference>
<evidence type="ECO:0000256" key="1">
    <source>
        <dbReference type="ARBA" id="ARBA00004434"/>
    </source>
</evidence>
<keyword evidence="15" id="KW-1185">Reference proteome</keyword>
<comment type="caution">
    <text evidence="14">The sequence shown here is derived from an EMBL/GenBank/DDBJ whole genome shotgun (WGS) entry which is preliminary data.</text>
</comment>
<dbReference type="InterPro" id="IPR000223">
    <property type="entry name" value="Pept_S26A_signal_pept_1"/>
</dbReference>
<evidence type="ECO:0000256" key="8">
    <source>
        <dbReference type="ARBA" id="ARBA00022989"/>
    </source>
</evidence>
<evidence type="ECO:0000256" key="5">
    <source>
        <dbReference type="ARBA" id="ARBA00022692"/>
    </source>
</evidence>
<accession>A0AAV5S351</accession>
<feature type="active site" evidence="11">
    <location>
        <position position="36"/>
    </location>
</feature>
<evidence type="ECO:0000256" key="10">
    <source>
        <dbReference type="ARBA" id="ARBA00023136"/>
    </source>
</evidence>
<keyword evidence="7" id="KW-0378">Hydrolase</keyword>
<keyword evidence="12" id="KW-0732">Signal</keyword>
<dbReference type="AlphaFoldDB" id="A0AAV5S351"/>
<evidence type="ECO:0000256" key="4">
    <source>
        <dbReference type="ARBA" id="ARBA00022670"/>
    </source>
</evidence>
<keyword evidence="4" id="KW-0645">Protease</keyword>
<dbReference type="EMBL" id="BTGD01000020">
    <property type="protein sequence ID" value="GMM58173.1"/>
    <property type="molecule type" value="Genomic_DNA"/>
</dbReference>
<organism evidence="14 15">
    <name type="scientific">Maudiozyma humilis</name>
    <name type="common">Sour dough yeast</name>
    <name type="synonym">Kazachstania humilis</name>
    <dbReference type="NCBI Taxonomy" id="51915"/>
    <lineage>
        <taxon>Eukaryota</taxon>
        <taxon>Fungi</taxon>
        <taxon>Dikarya</taxon>
        <taxon>Ascomycota</taxon>
        <taxon>Saccharomycotina</taxon>
        <taxon>Saccharomycetes</taxon>
        <taxon>Saccharomycetales</taxon>
        <taxon>Saccharomycetaceae</taxon>
        <taxon>Maudiozyma</taxon>
    </lineage>
</organism>
<dbReference type="Proteomes" id="UP001377567">
    <property type="component" value="Unassembled WGS sequence"/>
</dbReference>
<evidence type="ECO:0000259" key="13">
    <source>
        <dbReference type="Pfam" id="PF10502"/>
    </source>
</evidence>
<name>A0AAV5S351_MAUHU</name>
<evidence type="ECO:0000256" key="11">
    <source>
        <dbReference type="PIRSR" id="PIRSR600223-1"/>
    </source>
</evidence>
<dbReference type="CDD" id="cd06530">
    <property type="entry name" value="S26_SPase_I"/>
    <property type="match status" value="1"/>
</dbReference>
<evidence type="ECO:0000256" key="12">
    <source>
        <dbReference type="SAM" id="SignalP"/>
    </source>
</evidence>
<dbReference type="Pfam" id="PF10502">
    <property type="entry name" value="Peptidase_S26"/>
    <property type="match status" value="2"/>
</dbReference>
<reference evidence="14 15" key="1">
    <citation type="journal article" date="2023" name="Elife">
        <title>Identification of key yeast species and microbe-microbe interactions impacting larval growth of Drosophila in the wild.</title>
        <authorList>
            <person name="Mure A."/>
            <person name="Sugiura Y."/>
            <person name="Maeda R."/>
            <person name="Honda K."/>
            <person name="Sakurai N."/>
            <person name="Takahashi Y."/>
            <person name="Watada M."/>
            <person name="Katoh T."/>
            <person name="Gotoh A."/>
            <person name="Gotoh Y."/>
            <person name="Taniguchi I."/>
            <person name="Nakamura K."/>
            <person name="Hayashi T."/>
            <person name="Katayama T."/>
            <person name="Uemura T."/>
            <person name="Hattori Y."/>
        </authorList>
    </citation>
    <scope>NUCLEOTIDE SEQUENCE [LARGE SCALE GENOMIC DNA]</scope>
    <source>
        <strain evidence="14 15">KH-74</strain>
    </source>
</reference>
<feature type="active site" evidence="11">
    <location>
        <position position="81"/>
    </location>
</feature>
<dbReference type="SUPFAM" id="SSF51306">
    <property type="entry name" value="LexA/Signal peptidase"/>
    <property type="match status" value="1"/>
</dbReference>
<dbReference type="PANTHER" id="PTHR46041:SF2">
    <property type="entry name" value="MITOCHONDRIAL INNER MEMBRANE PROTEASE SUBUNIT 2"/>
    <property type="match status" value="1"/>
</dbReference>
<feature type="domain" description="Peptidase S26" evidence="13">
    <location>
        <begin position="103"/>
        <end position="146"/>
    </location>
</feature>
<feature type="signal peptide" evidence="12">
    <location>
        <begin position="1"/>
        <end position="22"/>
    </location>
</feature>
<protein>
    <recommendedName>
        <fullName evidence="3">Mitochondrial inner membrane protease subunit 2</fullName>
    </recommendedName>
</protein>
<dbReference type="GO" id="GO:0006627">
    <property type="term" value="P:protein processing involved in protein targeting to mitochondrion"/>
    <property type="evidence" value="ECO:0007669"/>
    <property type="project" value="InterPro"/>
</dbReference>
<keyword evidence="5" id="KW-0812">Transmembrane</keyword>
<keyword evidence="10" id="KW-0472">Membrane</keyword>
<comment type="subcellular location">
    <subcellularLocation>
        <location evidence="1">Mitochondrion inner membrane</location>
        <topology evidence="1">Single-pass membrane protein</topology>
    </subcellularLocation>
</comment>
<keyword evidence="8" id="KW-1133">Transmembrane helix</keyword>
<feature type="chain" id="PRO_5043809017" description="Mitochondrial inner membrane protease subunit 2" evidence="12">
    <location>
        <begin position="23"/>
        <end position="177"/>
    </location>
</feature>
<dbReference type="InterPro" id="IPR036286">
    <property type="entry name" value="LexA/Signal_pep-like_sf"/>
</dbReference>
<dbReference type="GO" id="GO:0042720">
    <property type="term" value="C:mitochondrial inner membrane peptidase complex"/>
    <property type="evidence" value="ECO:0007669"/>
    <property type="project" value="InterPro"/>
</dbReference>
<evidence type="ECO:0000256" key="2">
    <source>
        <dbReference type="ARBA" id="ARBA00007066"/>
    </source>
</evidence>
<proteinExistence type="inferred from homology"/>
<dbReference type="InterPro" id="IPR037730">
    <property type="entry name" value="IMP2"/>
</dbReference>
<evidence type="ECO:0000256" key="3">
    <source>
        <dbReference type="ARBA" id="ARBA00013650"/>
    </source>
</evidence>